<evidence type="ECO:0000256" key="1">
    <source>
        <dbReference type="ARBA" id="ARBA00006594"/>
    </source>
</evidence>
<dbReference type="Pfam" id="PF01555">
    <property type="entry name" value="N6_N4_Mtase"/>
    <property type="match status" value="1"/>
</dbReference>
<evidence type="ECO:0000256" key="5">
    <source>
        <dbReference type="RuleBase" id="RU362026"/>
    </source>
</evidence>
<dbReference type="InterPro" id="IPR001091">
    <property type="entry name" value="RM_Methyltransferase"/>
</dbReference>
<dbReference type="Gene3D" id="1.10.260.40">
    <property type="entry name" value="lambda repressor-like DNA-binding domains"/>
    <property type="match status" value="1"/>
</dbReference>
<dbReference type="EC" id="2.1.1.-" evidence="5"/>
<dbReference type="InterPro" id="IPR010982">
    <property type="entry name" value="Lambda_DNA-bd_dom_sf"/>
</dbReference>
<accession>A0A7L9VUS9</accession>
<proteinExistence type="inferred from homology"/>
<dbReference type="Proteomes" id="UP000593929">
    <property type="component" value="Chromosome"/>
</dbReference>
<evidence type="ECO:0000256" key="3">
    <source>
        <dbReference type="ARBA" id="ARBA00022679"/>
    </source>
</evidence>
<evidence type="ECO:0000256" key="2">
    <source>
        <dbReference type="ARBA" id="ARBA00022603"/>
    </source>
</evidence>
<dbReference type="GO" id="GO:0032259">
    <property type="term" value="P:methylation"/>
    <property type="evidence" value="ECO:0007669"/>
    <property type="project" value="UniProtKB-KW"/>
</dbReference>
<evidence type="ECO:0000256" key="4">
    <source>
        <dbReference type="ARBA" id="ARBA00022747"/>
    </source>
</evidence>
<dbReference type="InterPro" id="IPR002941">
    <property type="entry name" value="DNA_methylase_N4/N6"/>
</dbReference>
<dbReference type="EMBL" id="CP062966">
    <property type="protein sequence ID" value="QOL70636.1"/>
    <property type="molecule type" value="Genomic_DNA"/>
</dbReference>
<dbReference type="PRINTS" id="PR00508">
    <property type="entry name" value="S21N4MTFRASE"/>
</dbReference>
<keyword evidence="2 7" id="KW-0489">Methyltransferase</keyword>
<protein>
    <recommendedName>
        <fullName evidence="5">Methyltransferase</fullName>
        <ecNumber evidence="5">2.1.1.-</ecNumber>
    </recommendedName>
</protein>
<evidence type="ECO:0000313" key="7">
    <source>
        <dbReference type="EMBL" id="QOL70636.1"/>
    </source>
</evidence>
<dbReference type="InterPro" id="IPR029063">
    <property type="entry name" value="SAM-dependent_MTases_sf"/>
</dbReference>
<dbReference type="InterPro" id="IPR002052">
    <property type="entry name" value="DNA_methylase_N6_adenine_CS"/>
</dbReference>
<dbReference type="AlphaFoldDB" id="A0A7L9VUS9"/>
<dbReference type="GO" id="GO:0009307">
    <property type="term" value="P:DNA restriction-modification system"/>
    <property type="evidence" value="ECO:0007669"/>
    <property type="project" value="UniProtKB-KW"/>
</dbReference>
<dbReference type="GO" id="GO:0003677">
    <property type="term" value="F:DNA binding"/>
    <property type="evidence" value="ECO:0007669"/>
    <property type="project" value="InterPro"/>
</dbReference>
<keyword evidence="3 7" id="KW-0808">Transferase</keyword>
<dbReference type="SUPFAM" id="SSF47413">
    <property type="entry name" value="lambda repressor-like DNA-binding domains"/>
    <property type="match status" value="1"/>
</dbReference>
<dbReference type="SUPFAM" id="SSF53335">
    <property type="entry name" value="S-adenosyl-L-methionine-dependent methyltransferases"/>
    <property type="match status" value="1"/>
</dbReference>
<comment type="similarity">
    <text evidence="1 5">Belongs to the N(4)/N(6)-methyltransferase family.</text>
</comment>
<keyword evidence="4" id="KW-0680">Restriction system</keyword>
<sequence>MMEVKKVYENILSNFNSDIILRPNSDAAVIKGDSLELIKKIPDHKIALIVTDPPYHSTKKKNITGDTSFKTDEDFLNWMEQLANEWKRVLKYNGSIYCFCSSQMEYKLINRFSKQFNILSTITWTKPNKPGYDGWHNKMKKENLRQWYPSSERIIFMTPKYGDNLFNSYFGAQLRSWRKMLRVTAHGLTEITGEYGKVNHGGAVSNWEAGRNIPSREQYQKIVKALSDADKKGIIDFPDYEDIIRPFNVDKTMAYTDVWDFENVRQHRGKHPAEKPVDLLENAIKASSYPGDIILDTFSGSGATAEASLHLKRKSISMEIEDKWFKESAERLKSVSLNLF</sequence>
<dbReference type="CDD" id="cd00093">
    <property type="entry name" value="HTH_XRE"/>
    <property type="match status" value="1"/>
</dbReference>
<organism evidence="7 8">
    <name type="scientific">Limosilactobacillus mucosae</name>
    <name type="common">Lactobacillus mucosae</name>
    <dbReference type="NCBI Taxonomy" id="97478"/>
    <lineage>
        <taxon>Bacteria</taxon>
        <taxon>Bacillati</taxon>
        <taxon>Bacillota</taxon>
        <taxon>Bacilli</taxon>
        <taxon>Lactobacillales</taxon>
        <taxon>Lactobacillaceae</taxon>
        <taxon>Limosilactobacillus</taxon>
    </lineage>
</organism>
<gene>
    <name evidence="7" type="ORF">LM011_08130</name>
</gene>
<dbReference type="Gene3D" id="3.40.50.150">
    <property type="entry name" value="Vaccinia Virus protein VP39"/>
    <property type="match status" value="1"/>
</dbReference>
<dbReference type="GO" id="GO:0008170">
    <property type="term" value="F:N-methyltransferase activity"/>
    <property type="evidence" value="ECO:0007669"/>
    <property type="project" value="InterPro"/>
</dbReference>
<reference evidence="7 8" key="1">
    <citation type="submission" date="2020-10" db="EMBL/GenBank/DDBJ databases">
        <title>Genome sequencing of Lactobacillus mucosae KCTC 21011.</title>
        <authorList>
            <person name="Kim J."/>
        </authorList>
    </citation>
    <scope>NUCLEOTIDE SEQUENCE [LARGE SCALE GENOMIC DNA]</scope>
    <source>
        <strain evidence="7 8">LM011</strain>
    </source>
</reference>
<dbReference type="REBASE" id="449279">
    <property type="entry name" value="M.LmuLM011ORF8130P"/>
</dbReference>
<name>A0A7L9VUS9_LIMMU</name>
<evidence type="ECO:0000313" key="8">
    <source>
        <dbReference type="Proteomes" id="UP000593929"/>
    </source>
</evidence>
<dbReference type="PROSITE" id="PS00092">
    <property type="entry name" value="N6_MTASE"/>
    <property type="match status" value="1"/>
</dbReference>
<feature type="domain" description="DNA methylase N-4/N-6" evidence="6">
    <location>
        <begin position="46"/>
        <end position="327"/>
    </location>
</feature>
<dbReference type="InterPro" id="IPR001387">
    <property type="entry name" value="Cro/C1-type_HTH"/>
</dbReference>
<evidence type="ECO:0000259" key="6">
    <source>
        <dbReference type="Pfam" id="PF01555"/>
    </source>
</evidence>